<feature type="binding site" evidence="2">
    <location>
        <position position="111"/>
    </location>
    <ligand>
        <name>Mg(2+)</name>
        <dbReference type="ChEBI" id="CHEBI:18420"/>
    </ligand>
</feature>
<reference evidence="4 5" key="1">
    <citation type="submission" date="2018-06" db="EMBL/GenBank/DDBJ databases">
        <title>Genomic Encyclopedia of Type Strains, Phase IV (KMG-IV): sequencing the most valuable type-strain genomes for metagenomic binning, comparative biology and taxonomic classification.</title>
        <authorList>
            <person name="Goeker M."/>
        </authorList>
    </citation>
    <scope>NUCLEOTIDE SEQUENCE [LARGE SCALE GENOMIC DNA]</scope>
    <source>
        <strain evidence="4 5">DSM 18048</strain>
    </source>
</reference>
<dbReference type="CDD" id="cd16841">
    <property type="entry name" value="RraA_family"/>
    <property type="match status" value="1"/>
</dbReference>
<dbReference type="Gene3D" id="3.50.30.40">
    <property type="entry name" value="Ribonuclease E inhibitor RraA/RraA-like"/>
    <property type="match status" value="1"/>
</dbReference>
<dbReference type="EMBL" id="QJSX01000024">
    <property type="protein sequence ID" value="PYE49366.1"/>
    <property type="molecule type" value="Genomic_DNA"/>
</dbReference>
<keyword evidence="2" id="KW-0479">Metal-binding</keyword>
<dbReference type="OrthoDB" id="9784786at2"/>
<dbReference type="SUPFAM" id="SSF89562">
    <property type="entry name" value="RraA-like"/>
    <property type="match status" value="1"/>
</dbReference>
<dbReference type="Pfam" id="PF03737">
    <property type="entry name" value="RraA-like"/>
    <property type="match status" value="1"/>
</dbReference>
<dbReference type="GO" id="GO:0046872">
    <property type="term" value="F:metal ion binding"/>
    <property type="evidence" value="ECO:0007669"/>
    <property type="project" value="UniProtKB-KW"/>
</dbReference>
<comment type="cofactor">
    <cofactor evidence="2">
        <name>Mg(2+)</name>
        <dbReference type="ChEBI" id="CHEBI:18420"/>
    </cofactor>
</comment>
<keyword evidence="2" id="KW-0460">Magnesium</keyword>
<proteinExistence type="predicted"/>
<name>A0A318S0S0_9DEIO</name>
<keyword evidence="5" id="KW-1185">Reference proteome</keyword>
<dbReference type="RefSeq" id="WP_110888708.1">
    <property type="nucleotide sequence ID" value="NZ_QJSX01000024.1"/>
</dbReference>
<feature type="region of interest" description="Disordered" evidence="3">
    <location>
        <begin position="191"/>
        <end position="210"/>
    </location>
</feature>
<dbReference type="InterPro" id="IPR036704">
    <property type="entry name" value="RraA/RraA-like_sf"/>
</dbReference>
<organism evidence="4 5">
    <name type="scientific">Deinococcus yavapaiensis KR-236</name>
    <dbReference type="NCBI Taxonomy" id="694435"/>
    <lineage>
        <taxon>Bacteria</taxon>
        <taxon>Thermotogati</taxon>
        <taxon>Deinococcota</taxon>
        <taxon>Deinococci</taxon>
        <taxon>Deinococcales</taxon>
        <taxon>Deinococcaceae</taxon>
        <taxon>Deinococcus</taxon>
    </lineage>
</organism>
<evidence type="ECO:0000313" key="4">
    <source>
        <dbReference type="EMBL" id="PYE49366.1"/>
    </source>
</evidence>
<evidence type="ECO:0000256" key="1">
    <source>
        <dbReference type="ARBA" id="ARBA00029596"/>
    </source>
</evidence>
<dbReference type="AlphaFoldDB" id="A0A318S0S0"/>
<dbReference type="PANTHER" id="PTHR33254:SF4">
    <property type="entry name" value="4-HYDROXY-4-METHYL-2-OXOGLUTARATE ALDOLASE 3-RELATED"/>
    <property type="match status" value="1"/>
</dbReference>
<evidence type="ECO:0000256" key="3">
    <source>
        <dbReference type="SAM" id="MobiDB-lite"/>
    </source>
</evidence>
<dbReference type="Proteomes" id="UP000248326">
    <property type="component" value="Unassembled WGS sequence"/>
</dbReference>
<accession>A0A318S0S0</accession>
<evidence type="ECO:0000313" key="5">
    <source>
        <dbReference type="Proteomes" id="UP000248326"/>
    </source>
</evidence>
<comment type="caution">
    <text evidence="4">The sequence shown here is derived from an EMBL/GenBank/DDBJ whole genome shotgun (WGS) entry which is preliminary data.</text>
</comment>
<protein>
    <recommendedName>
        <fullName evidence="1">Regulator of ribonuclease activity homolog</fullName>
    </recommendedName>
</protein>
<dbReference type="PANTHER" id="PTHR33254">
    <property type="entry name" value="4-HYDROXY-4-METHYL-2-OXOGLUTARATE ALDOLASE 3-RELATED"/>
    <property type="match status" value="1"/>
</dbReference>
<evidence type="ECO:0000256" key="2">
    <source>
        <dbReference type="PIRSR" id="PIRSR605493-1"/>
    </source>
</evidence>
<sequence length="210" mass="21388">MSDVTDALRSLLVDGDLTCLVSDALDRGGAMGAAVRSVWSGARFVGEAVTVRTFGTDLSAVFDAIQAAGPGSVVVIDSHGVTNAAFWGERTTRAAMARGLVGAVIDGACRDVTAIGKLGFPVFSTAITPNAGLPGGRGAVNVPVAVGGMTVRPGDVLVGDENGVVVIPLERQGEVLGKVRAQMEAERLAFQAADRGESAPPEGNERTVSK</sequence>
<gene>
    <name evidence="4" type="ORF">DES52_1242</name>
</gene>
<feature type="binding site" evidence="2">
    <location>
        <position position="110"/>
    </location>
    <ligand>
        <name>substrate</name>
    </ligand>
</feature>
<dbReference type="InterPro" id="IPR005493">
    <property type="entry name" value="RraA/RraA-like"/>
</dbReference>